<dbReference type="PANTHER" id="PTHR12286:SF5">
    <property type="entry name" value="SACCHAROPINE DEHYDROGENASE-LIKE OXIDOREDUCTASE"/>
    <property type="match status" value="1"/>
</dbReference>
<sequence>MEESAGTAESSSRASRPYDLLIYGATGFTGELVSRYAVEHARTAGVRVAVAGRNHHKLEGLRDKLGAADLPCLVARTEGDASTELESVVRQARVVINCAGPFALCGEPVVRACIAAGADYLDVSGEPSYLARLGIGDDVERNEIARAAREAGVLVVPACGYDSVPADLGTLFVLQLLQQRYREHCRAKAGGAAAAVARLFASVECYMHFEGGVSLSRGSLEGVSSGTFFTLLESMSHQREYQAWKRGRAAQRREMASSSLSSAERPDRSRPRLHWEHSRGIHGVALPFASSDPLVVLTTRNTFKGEAEAQAELTSYAHYLLMDSVGACARLVYHALSVVALARLGSWGRSRLERWKPSGYGPPESVRPSISSDVHFFGEALGADPADNTRQVRVHVHCVCKTCEMYEATAVLVVESALCVLRNRDRLPYTGGTYTCGAAMGALLLPQLQELAGTRSPAPVRFEQVEAVVEPIEPSTE</sequence>
<dbReference type="InterPro" id="IPR051276">
    <property type="entry name" value="Saccharopine_DH-like_oxidrdct"/>
</dbReference>
<dbReference type="SUPFAM" id="SSF51735">
    <property type="entry name" value="NAD(P)-binding Rossmann-fold domains"/>
    <property type="match status" value="1"/>
</dbReference>
<comment type="caution">
    <text evidence="3">The sequence shown here is derived from an EMBL/GenBank/DDBJ whole genome shotgun (WGS) entry which is preliminary data.</text>
</comment>
<dbReference type="Proteomes" id="UP001301350">
    <property type="component" value="Unassembled WGS sequence"/>
</dbReference>
<protein>
    <recommendedName>
        <fullName evidence="2">Saccharopine dehydrogenase NADP binding domain-containing protein</fullName>
    </recommendedName>
</protein>
<reference evidence="3 4" key="1">
    <citation type="submission" date="2022-07" db="EMBL/GenBank/DDBJ databases">
        <title>Genome-wide signatures of adaptation to extreme environments.</title>
        <authorList>
            <person name="Cho C.H."/>
            <person name="Yoon H.S."/>
        </authorList>
    </citation>
    <scope>NUCLEOTIDE SEQUENCE [LARGE SCALE GENOMIC DNA]</scope>
    <source>
        <strain evidence="3 4">DBV 063 E5</strain>
    </source>
</reference>
<dbReference type="GO" id="GO:0005739">
    <property type="term" value="C:mitochondrion"/>
    <property type="evidence" value="ECO:0007669"/>
    <property type="project" value="TreeGrafter"/>
</dbReference>
<dbReference type="Gene3D" id="3.40.50.720">
    <property type="entry name" value="NAD(P)-binding Rossmann-like Domain"/>
    <property type="match status" value="1"/>
</dbReference>
<accession>A0AAV9IVH4</accession>
<comment type="similarity">
    <text evidence="1">Belongs to the saccharopine dehydrogenase family.</text>
</comment>
<dbReference type="GO" id="GO:0009247">
    <property type="term" value="P:glycolipid biosynthetic process"/>
    <property type="evidence" value="ECO:0007669"/>
    <property type="project" value="TreeGrafter"/>
</dbReference>
<dbReference type="InterPro" id="IPR005097">
    <property type="entry name" value="Sacchrp_dh_NADP-bd"/>
</dbReference>
<evidence type="ECO:0000313" key="3">
    <source>
        <dbReference type="EMBL" id="KAK4536342.1"/>
    </source>
</evidence>
<dbReference type="EMBL" id="JANCYW010000008">
    <property type="protein sequence ID" value="KAK4536342.1"/>
    <property type="molecule type" value="Genomic_DNA"/>
</dbReference>
<gene>
    <name evidence="3" type="ORF">CDCA_CDCA08G2367</name>
</gene>
<name>A0AAV9IVH4_CYACA</name>
<keyword evidence="4" id="KW-1185">Reference proteome</keyword>
<dbReference type="PANTHER" id="PTHR12286">
    <property type="entry name" value="SACCHAROPINE DEHYDROGENASE-LIKE OXIDOREDUCTASE"/>
    <property type="match status" value="1"/>
</dbReference>
<feature type="domain" description="Saccharopine dehydrogenase NADP binding" evidence="2">
    <location>
        <begin position="21"/>
        <end position="125"/>
    </location>
</feature>
<evidence type="ECO:0000259" key="2">
    <source>
        <dbReference type="Pfam" id="PF03435"/>
    </source>
</evidence>
<evidence type="ECO:0000313" key="4">
    <source>
        <dbReference type="Proteomes" id="UP001301350"/>
    </source>
</evidence>
<organism evidence="3 4">
    <name type="scientific">Cyanidium caldarium</name>
    <name type="common">Red alga</name>
    <dbReference type="NCBI Taxonomy" id="2771"/>
    <lineage>
        <taxon>Eukaryota</taxon>
        <taxon>Rhodophyta</taxon>
        <taxon>Bangiophyceae</taxon>
        <taxon>Cyanidiales</taxon>
        <taxon>Cyanidiaceae</taxon>
        <taxon>Cyanidium</taxon>
    </lineage>
</organism>
<dbReference type="InterPro" id="IPR036291">
    <property type="entry name" value="NAD(P)-bd_dom_sf"/>
</dbReference>
<proteinExistence type="inferred from homology"/>
<dbReference type="Pfam" id="PF03435">
    <property type="entry name" value="Sacchrp_dh_NADP"/>
    <property type="match status" value="1"/>
</dbReference>
<dbReference type="GO" id="GO:0005811">
    <property type="term" value="C:lipid droplet"/>
    <property type="evidence" value="ECO:0007669"/>
    <property type="project" value="TreeGrafter"/>
</dbReference>
<evidence type="ECO:0000256" key="1">
    <source>
        <dbReference type="ARBA" id="ARBA00038048"/>
    </source>
</evidence>
<dbReference type="GO" id="GO:0005886">
    <property type="term" value="C:plasma membrane"/>
    <property type="evidence" value="ECO:0007669"/>
    <property type="project" value="TreeGrafter"/>
</dbReference>
<dbReference type="AlphaFoldDB" id="A0AAV9IVH4"/>